<dbReference type="InterPro" id="IPR036388">
    <property type="entry name" value="WH-like_DNA-bd_sf"/>
</dbReference>
<dbReference type="InterPro" id="IPR058245">
    <property type="entry name" value="NreC/VraR/RcsB-like_REC"/>
</dbReference>
<evidence type="ECO:0000313" key="6">
    <source>
        <dbReference type="EMBL" id="TBU93479.1"/>
    </source>
</evidence>
<dbReference type="SMART" id="SM00421">
    <property type="entry name" value="HTH_LUXR"/>
    <property type="match status" value="1"/>
</dbReference>
<dbReference type="GO" id="GO:0003677">
    <property type="term" value="F:DNA binding"/>
    <property type="evidence" value="ECO:0007669"/>
    <property type="project" value="UniProtKB-KW"/>
</dbReference>
<dbReference type="GO" id="GO:0000160">
    <property type="term" value="P:phosphorelay signal transduction system"/>
    <property type="evidence" value="ECO:0007669"/>
    <property type="project" value="InterPro"/>
</dbReference>
<dbReference type="GO" id="GO:0006355">
    <property type="term" value="P:regulation of DNA-templated transcription"/>
    <property type="evidence" value="ECO:0007669"/>
    <property type="project" value="InterPro"/>
</dbReference>
<dbReference type="SUPFAM" id="SSF52172">
    <property type="entry name" value="CheY-like"/>
    <property type="match status" value="1"/>
</dbReference>
<keyword evidence="1 3" id="KW-0597">Phosphoprotein</keyword>
<evidence type="ECO:0000313" key="7">
    <source>
        <dbReference type="Proteomes" id="UP000293172"/>
    </source>
</evidence>
<name>A0A4V6MX97_9GAMM</name>
<proteinExistence type="predicted"/>
<dbReference type="InterPro" id="IPR016032">
    <property type="entry name" value="Sig_transdc_resp-reg_C-effctor"/>
</dbReference>
<dbReference type="InterPro" id="IPR051015">
    <property type="entry name" value="EvgA-like"/>
</dbReference>
<dbReference type="InterPro" id="IPR000792">
    <property type="entry name" value="Tscrpt_reg_LuxR_C"/>
</dbReference>
<feature type="modified residue" description="4-aspartylphosphate" evidence="3">
    <location>
        <position position="39"/>
    </location>
</feature>
<evidence type="ECO:0000259" key="4">
    <source>
        <dbReference type="PROSITE" id="PS50043"/>
    </source>
</evidence>
<evidence type="ECO:0000259" key="5">
    <source>
        <dbReference type="PROSITE" id="PS50110"/>
    </source>
</evidence>
<dbReference type="Pfam" id="PF00072">
    <property type="entry name" value="Response_reg"/>
    <property type="match status" value="1"/>
</dbReference>
<dbReference type="OrthoDB" id="9796655at2"/>
<dbReference type="PROSITE" id="PS50043">
    <property type="entry name" value="HTH_LUXR_2"/>
    <property type="match status" value="1"/>
</dbReference>
<dbReference type="InterPro" id="IPR011006">
    <property type="entry name" value="CheY-like_superfamily"/>
</dbReference>
<dbReference type="PRINTS" id="PR00038">
    <property type="entry name" value="HTHLUXR"/>
</dbReference>
<evidence type="ECO:0000256" key="2">
    <source>
        <dbReference type="ARBA" id="ARBA00023125"/>
    </source>
</evidence>
<organism evidence="6 7">
    <name type="scientific">Phytopseudomonas dryadis</name>
    <dbReference type="NCBI Taxonomy" id="2487520"/>
    <lineage>
        <taxon>Bacteria</taxon>
        <taxon>Pseudomonadati</taxon>
        <taxon>Pseudomonadota</taxon>
        <taxon>Gammaproteobacteria</taxon>
        <taxon>Pseudomonadales</taxon>
        <taxon>Pseudomonadaceae</taxon>
        <taxon>Phytopseudomonas</taxon>
    </lineage>
</organism>
<dbReference type="PANTHER" id="PTHR45566">
    <property type="entry name" value="HTH-TYPE TRANSCRIPTIONAL REGULATOR YHJB-RELATED"/>
    <property type="match status" value="1"/>
</dbReference>
<dbReference type="InterPro" id="IPR001789">
    <property type="entry name" value="Sig_transdc_resp-reg_receiver"/>
</dbReference>
<dbReference type="PROSITE" id="PS50110">
    <property type="entry name" value="RESPONSE_REGULATORY"/>
    <property type="match status" value="1"/>
</dbReference>
<sequence>MLRIVQRIMPDAEIVEAASLDEVLLLARAPQAPDMLVLDLLFPGCEGAASVAGLRQEFHRTSLVVVSMVDDQQVIGEVMAAGADGFISKATTPDAIGQALLQVRNGEFVTLYGSSGVRSGYESQEQLTPRQQDVLRLLVEGLSNKEIARQLDISPFTVRIHVSALLRTLNVSSRAAAAAKGAQKLFRLSLGTHSGES</sequence>
<dbReference type="AlphaFoldDB" id="A0A4V6MX97"/>
<dbReference type="PANTHER" id="PTHR45566:SF2">
    <property type="entry name" value="NARL SUBFAMILY"/>
    <property type="match status" value="1"/>
</dbReference>
<feature type="domain" description="HTH luxR-type" evidence="4">
    <location>
        <begin position="120"/>
        <end position="185"/>
    </location>
</feature>
<accession>A0A4V6MX97</accession>
<protein>
    <submittedName>
        <fullName evidence="6">DNA-binding response regulator</fullName>
    </submittedName>
</protein>
<dbReference type="CDD" id="cd06170">
    <property type="entry name" value="LuxR_C_like"/>
    <property type="match status" value="1"/>
</dbReference>
<dbReference type="CDD" id="cd17535">
    <property type="entry name" value="REC_NarL-like"/>
    <property type="match status" value="1"/>
</dbReference>
<evidence type="ECO:0000256" key="1">
    <source>
        <dbReference type="ARBA" id="ARBA00022553"/>
    </source>
</evidence>
<reference evidence="6 7" key="1">
    <citation type="submission" date="2018-06" db="EMBL/GenBank/DDBJ databases">
        <title>Three novel Pseudomonas species isolated from symptomatic oak.</title>
        <authorList>
            <person name="Bueno-Gonzalez V."/>
            <person name="Brady C."/>
        </authorList>
    </citation>
    <scope>NUCLEOTIDE SEQUENCE [LARGE SCALE GENOMIC DNA]</scope>
    <source>
        <strain evidence="6 7">P6B</strain>
    </source>
</reference>
<evidence type="ECO:0000256" key="3">
    <source>
        <dbReference type="PROSITE-ProRule" id="PRU00169"/>
    </source>
</evidence>
<dbReference type="SUPFAM" id="SSF46894">
    <property type="entry name" value="C-terminal effector domain of the bipartite response regulators"/>
    <property type="match status" value="1"/>
</dbReference>
<dbReference type="Gene3D" id="3.40.50.2300">
    <property type="match status" value="1"/>
</dbReference>
<feature type="domain" description="Response regulatory" evidence="5">
    <location>
        <begin position="1"/>
        <end position="104"/>
    </location>
</feature>
<dbReference type="EMBL" id="QJUL01000012">
    <property type="protein sequence ID" value="TBU93479.1"/>
    <property type="molecule type" value="Genomic_DNA"/>
</dbReference>
<keyword evidence="2 6" id="KW-0238">DNA-binding</keyword>
<dbReference type="Gene3D" id="1.10.10.10">
    <property type="entry name" value="Winged helix-like DNA-binding domain superfamily/Winged helix DNA-binding domain"/>
    <property type="match status" value="1"/>
</dbReference>
<dbReference type="Proteomes" id="UP000293172">
    <property type="component" value="Unassembled WGS sequence"/>
</dbReference>
<dbReference type="Pfam" id="PF00196">
    <property type="entry name" value="GerE"/>
    <property type="match status" value="1"/>
</dbReference>
<comment type="caution">
    <text evidence="6">The sequence shown here is derived from an EMBL/GenBank/DDBJ whole genome shotgun (WGS) entry which is preliminary data.</text>
</comment>
<gene>
    <name evidence="6" type="ORF">DNK44_10440</name>
</gene>